<proteinExistence type="predicted"/>
<dbReference type="AlphaFoldDB" id="A0A6L3V107"/>
<name>A0A6L3V107_9BACI</name>
<gene>
    <name evidence="1" type="ORF">F7731_18070</name>
</gene>
<evidence type="ECO:0000313" key="2">
    <source>
        <dbReference type="Proteomes" id="UP000481030"/>
    </source>
</evidence>
<accession>A0A6L3V107</accession>
<dbReference type="EMBL" id="WBOS01000011">
    <property type="protein sequence ID" value="KAB2331500.1"/>
    <property type="molecule type" value="Genomic_DNA"/>
</dbReference>
<comment type="caution">
    <text evidence="1">The sequence shown here is derived from an EMBL/GenBank/DDBJ whole genome shotgun (WGS) entry which is preliminary data.</text>
</comment>
<evidence type="ECO:0000313" key="1">
    <source>
        <dbReference type="EMBL" id="KAB2331500.1"/>
    </source>
</evidence>
<sequence length="87" mass="9988">MIIRLFIYTNQTTIEQEIEEGVELLKMKGEKTLANSDKNWVEALHNSEKEAPSNHLNMISQDEFLQIMKVNKAVAMALLEQNLVISE</sequence>
<dbReference type="Proteomes" id="UP000481030">
    <property type="component" value="Unassembled WGS sequence"/>
</dbReference>
<keyword evidence="2" id="KW-1185">Reference proteome</keyword>
<protein>
    <submittedName>
        <fullName evidence="1">Uncharacterized protein</fullName>
    </submittedName>
</protein>
<organism evidence="1 2">
    <name type="scientific">Cytobacillus depressus</name>
    <dbReference type="NCBI Taxonomy" id="1602942"/>
    <lineage>
        <taxon>Bacteria</taxon>
        <taxon>Bacillati</taxon>
        <taxon>Bacillota</taxon>
        <taxon>Bacilli</taxon>
        <taxon>Bacillales</taxon>
        <taxon>Bacillaceae</taxon>
        <taxon>Cytobacillus</taxon>
    </lineage>
</organism>
<reference evidence="1 2" key="1">
    <citation type="journal article" date="2016" name="Antonie Van Leeuwenhoek">
        <title>Bacillus depressus sp. nov., isolated from soil of a sunflower field.</title>
        <authorList>
            <person name="Wei X."/>
            <person name="Xin D."/>
            <person name="Xin Y."/>
            <person name="Zhang H."/>
            <person name="Wang T."/>
            <person name="Zhang J."/>
        </authorList>
    </citation>
    <scope>NUCLEOTIDE SEQUENCE [LARGE SCALE GENOMIC DNA]</scope>
    <source>
        <strain evidence="1 2">BZ1</strain>
    </source>
</reference>